<keyword evidence="1" id="KW-0472">Membrane</keyword>
<dbReference type="SUPFAM" id="SSF53448">
    <property type="entry name" value="Nucleotide-diphospho-sugar transferases"/>
    <property type="match status" value="1"/>
</dbReference>
<dbReference type="Pfam" id="PF00535">
    <property type="entry name" value="Glycos_transf_2"/>
    <property type="match status" value="1"/>
</dbReference>
<feature type="transmembrane region" description="Helical" evidence="1">
    <location>
        <begin position="295"/>
        <end position="312"/>
    </location>
</feature>
<gene>
    <name evidence="3" type="ORF">HDF12_000311</name>
</gene>
<keyword evidence="3" id="KW-0328">Glycosyltransferase</keyword>
<dbReference type="AlphaFoldDB" id="A0A7Y9T1E7"/>
<feature type="domain" description="Glycosyltransferase 2-like" evidence="2">
    <location>
        <begin position="37"/>
        <end position="213"/>
    </location>
</feature>
<reference evidence="3 4" key="1">
    <citation type="submission" date="2020-07" db="EMBL/GenBank/DDBJ databases">
        <title>Genomic Encyclopedia of Type Strains, Phase IV (KMG-V): Genome sequencing to study the core and pangenomes of soil and plant-associated prokaryotes.</title>
        <authorList>
            <person name="Whitman W."/>
        </authorList>
    </citation>
    <scope>NUCLEOTIDE SEQUENCE [LARGE SCALE GENOMIC DNA]</scope>
    <source>
        <strain evidence="3 4">M8UP30</strain>
    </source>
</reference>
<accession>A0A7Y9T1E7</accession>
<evidence type="ECO:0000259" key="2">
    <source>
        <dbReference type="Pfam" id="PF00535"/>
    </source>
</evidence>
<keyword evidence="3" id="KW-0808">Transferase</keyword>
<keyword evidence="1" id="KW-0812">Transmembrane</keyword>
<evidence type="ECO:0000313" key="4">
    <source>
        <dbReference type="Proteomes" id="UP000534186"/>
    </source>
</evidence>
<organism evidence="3 4">
    <name type="scientific">Tunturiibacter lichenicola</name>
    <dbReference type="NCBI Taxonomy" id="2051959"/>
    <lineage>
        <taxon>Bacteria</taxon>
        <taxon>Pseudomonadati</taxon>
        <taxon>Acidobacteriota</taxon>
        <taxon>Terriglobia</taxon>
        <taxon>Terriglobales</taxon>
        <taxon>Acidobacteriaceae</taxon>
        <taxon>Tunturiibacter</taxon>
    </lineage>
</organism>
<feature type="transmembrane region" description="Helical" evidence="1">
    <location>
        <begin position="318"/>
        <end position="338"/>
    </location>
</feature>
<dbReference type="InterPro" id="IPR029044">
    <property type="entry name" value="Nucleotide-diphossugar_trans"/>
</dbReference>
<dbReference type="EMBL" id="JACCCV010000001">
    <property type="protein sequence ID" value="NYF49946.1"/>
    <property type="molecule type" value="Genomic_DNA"/>
</dbReference>
<dbReference type="GO" id="GO:0016757">
    <property type="term" value="F:glycosyltransferase activity"/>
    <property type="evidence" value="ECO:0007669"/>
    <property type="project" value="UniProtKB-KW"/>
</dbReference>
<dbReference type="Proteomes" id="UP000534186">
    <property type="component" value="Unassembled WGS sequence"/>
</dbReference>
<dbReference type="PANTHER" id="PTHR43646">
    <property type="entry name" value="GLYCOSYLTRANSFERASE"/>
    <property type="match status" value="1"/>
</dbReference>
<name>A0A7Y9T1E7_9BACT</name>
<protein>
    <submittedName>
        <fullName evidence="3">4,4'-diaponeurosporenoate glycosyltransferase</fullName>
        <ecNumber evidence="3">2.4.1.-</ecNumber>
    </submittedName>
</protein>
<comment type="caution">
    <text evidence="3">The sequence shown here is derived from an EMBL/GenBank/DDBJ whole genome shotgun (WGS) entry which is preliminary data.</text>
</comment>
<keyword evidence="1" id="KW-1133">Transmembrane helix</keyword>
<dbReference type="EC" id="2.4.1.-" evidence="3"/>
<dbReference type="Gene3D" id="3.90.550.10">
    <property type="entry name" value="Spore Coat Polysaccharide Biosynthesis Protein SpsA, Chain A"/>
    <property type="match status" value="1"/>
</dbReference>
<evidence type="ECO:0000313" key="3">
    <source>
        <dbReference type="EMBL" id="NYF49946.1"/>
    </source>
</evidence>
<evidence type="ECO:0000256" key="1">
    <source>
        <dbReference type="SAM" id="Phobius"/>
    </source>
</evidence>
<sequence>MIIPALLGVVGLPAGFLLIRRVPTCPSAQSHDATSLSIVIPARNEEDNLPRLLRSIAASVAQPAEILVVDDASTDKTAPIARSLGATVITSAPLPDGWTGKAWACHQGAQRAIGNHLLFLDADTFFVDGGLDRLVVRWLRERDPRLVLSLLPYHAMSATYEQLSLFFNVLMAGGAGGFGLVSEPRLFGQSLLISKETYFAVGGHAAVRGFVLENLNLADLIGASGTRILCLGGRGTLHMRMFPEGLGQMSDSWTKAFIHGAAVSDSLVLASAVMWISALWSTAILLIVPRDYGRLGVAVVYLLLSLQLVWLARQLGSYRFLTCLLYPLPLAYYCAVFGRSAARRALRRKTVWRGREV</sequence>
<feature type="transmembrane region" description="Helical" evidence="1">
    <location>
        <begin position="267"/>
        <end position="288"/>
    </location>
</feature>
<proteinExistence type="predicted"/>
<dbReference type="InterPro" id="IPR001173">
    <property type="entry name" value="Glyco_trans_2-like"/>
</dbReference>
<dbReference type="PANTHER" id="PTHR43646:SF3">
    <property type="entry name" value="SLR1566 PROTEIN"/>
    <property type="match status" value="1"/>
</dbReference>